<name>A0ABT1JKX2_ACTCY</name>
<evidence type="ECO:0000313" key="7">
    <source>
        <dbReference type="EMBL" id="MCP2333160.1"/>
    </source>
</evidence>
<dbReference type="InterPro" id="IPR032466">
    <property type="entry name" value="Metal_Hydrolase"/>
</dbReference>
<gene>
    <name evidence="7" type="ORF">G443_003430</name>
</gene>
<dbReference type="EMBL" id="AUBJ02000001">
    <property type="protein sequence ID" value="MCP2333160.1"/>
    <property type="molecule type" value="Genomic_DNA"/>
</dbReference>
<dbReference type="RefSeq" id="WP_081715571.1">
    <property type="nucleotide sequence ID" value="NZ_AUBJ02000001.1"/>
</dbReference>
<reference evidence="7 8" key="1">
    <citation type="submission" date="2022-06" db="EMBL/GenBank/DDBJ databases">
        <title>Genomic Encyclopedia of Type Strains, Phase I: the one thousand microbial genomes (KMG-I) project.</title>
        <authorList>
            <person name="Kyrpides N."/>
        </authorList>
    </citation>
    <scope>NUCLEOTIDE SEQUENCE [LARGE SCALE GENOMIC DNA]</scope>
    <source>
        <strain evidence="7 8">DSM 43889</strain>
    </source>
</reference>
<comment type="caution">
    <text evidence="7">The sequence shown here is derived from an EMBL/GenBank/DDBJ whole genome shotgun (WGS) entry which is preliminary data.</text>
</comment>
<dbReference type="Proteomes" id="UP000791080">
    <property type="component" value="Unassembled WGS sequence"/>
</dbReference>
<dbReference type="PIRSF" id="PIRSF038994">
    <property type="entry name" value="NagA"/>
    <property type="match status" value="1"/>
</dbReference>
<comment type="similarity">
    <text evidence="1 5">Belongs to the metallo-dependent hydrolases superfamily. NagA family.</text>
</comment>
<dbReference type="NCBIfam" id="TIGR00221">
    <property type="entry name" value="nagA"/>
    <property type="match status" value="1"/>
</dbReference>
<protein>
    <submittedName>
        <fullName evidence="7">N-acetylglucosamine-6-phosphate deacetylase</fullName>
    </submittedName>
</protein>
<dbReference type="InterPro" id="IPR003764">
    <property type="entry name" value="GlcNAc_6-P_deAcase"/>
</dbReference>
<keyword evidence="4 5" id="KW-0119">Carbohydrate metabolism</keyword>
<evidence type="ECO:0000256" key="2">
    <source>
        <dbReference type="ARBA" id="ARBA00022723"/>
    </source>
</evidence>
<feature type="domain" description="Amidohydrolase-related" evidence="6">
    <location>
        <begin position="66"/>
        <end position="391"/>
    </location>
</feature>
<evidence type="ECO:0000256" key="4">
    <source>
        <dbReference type="ARBA" id="ARBA00023277"/>
    </source>
</evidence>
<dbReference type="PANTHER" id="PTHR11113">
    <property type="entry name" value="N-ACETYLGLUCOSAMINE-6-PHOSPHATE DEACETYLASE"/>
    <property type="match status" value="1"/>
</dbReference>
<proteinExistence type="inferred from homology"/>
<accession>A0ABT1JKX2</accession>
<keyword evidence="3 5" id="KW-0378">Hydrolase</keyword>
<evidence type="ECO:0000313" key="8">
    <source>
        <dbReference type="Proteomes" id="UP000791080"/>
    </source>
</evidence>
<dbReference type="SUPFAM" id="SSF51556">
    <property type="entry name" value="Metallo-dependent hydrolases"/>
    <property type="match status" value="1"/>
</dbReference>
<sequence length="409" mass="41079">MGGTPSEVRGSISRASAVSTLVTGGRVITPDGEVTGWVAIDDGRITAVGDGPAPAARSVVDAAGGWVVPGFVDIHCHGGGGASFTEGTAEAVSTAVDVHRRHGTTTLQASLVSAAPDELVRQIGSLRPAVRSGLLAGIHLEGPFLAEGRCGAHDPAALCAPEPALVDRLLAEGGGTVRMVTLAPELPHALPAVRRLVGAGVLAAVGHTDATADQARAAVDAGARVATHLFNAMRPLHHREPGPIAALLDDERVVVELICDLVHLHPTVARLAARHAGPRRTAAVTDAIGAAGAGDGEYVLGGLPVTVTGGVPLLPGGALAGSSLTMDRAFANLVRGCGLTVEEAVRATSTTPASLLGLDAAVGAVRPGLDADLVVLDEEFTIRAVLAKGTRVPPAGTSDEAPPVGHPSR</sequence>
<dbReference type="Gene3D" id="2.30.40.10">
    <property type="entry name" value="Urease, subunit C, domain 1"/>
    <property type="match status" value="1"/>
</dbReference>
<keyword evidence="8" id="KW-1185">Reference proteome</keyword>
<dbReference type="InterPro" id="IPR011059">
    <property type="entry name" value="Metal-dep_hydrolase_composite"/>
</dbReference>
<dbReference type="PANTHER" id="PTHR11113:SF14">
    <property type="entry name" value="N-ACETYLGLUCOSAMINE-6-PHOSPHATE DEACETYLASE"/>
    <property type="match status" value="1"/>
</dbReference>
<dbReference type="SUPFAM" id="SSF51338">
    <property type="entry name" value="Composite domain of metallo-dependent hydrolases"/>
    <property type="match status" value="1"/>
</dbReference>
<evidence type="ECO:0000256" key="3">
    <source>
        <dbReference type="ARBA" id="ARBA00022801"/>
    </source>
</evidence>
<dbReference type="Gene3D" id="3.20.20.140">
    <property type="entry name" value="Metal-dependent hydrolases"/>
    <property type="match status" value="1"/>
</dbReference>
<dbReference type="CDD" id="cd00854">
    <property type="entry name" value="NagA"/>
    <property type="match status" value="1"/>
</dbReference>
<organism evidence="7 8">
    <name type="scientific">Actinoalloteichus caeruleus DSM 43889</name>
    <dbReference type="NCBI Taxonomy" id="1120930"/>
    <lineage>
        <taxon>Bacteria</taxon>
        <taxon>Bacillati</taxon>
        <taxon>Actinomycetota</taxon>
        <taxon>Actinomycetes</taxon>
        <taxon>Pseudonocardiales</taxon>
        <taxon>Pseudonocardiaceae</taxon>
        <taxon>Actinoalloteichus</taxon>
        <taxon>Actinoalloteichus cyanogriseus</taxon>
    </lineage>
</organism>
<evidence type="ECO:0000256" key="5">
    <source>
        <dbReference type="PIRNR" id="PIRNR038994"/>
    </source>
</evidence>
<dbReference type="InterPro" id="IPR006680">
    <property type="entry name" value="Amidohydro-rel"/>
</dbReference>
<evidence type="ECO:0000259" key="6">
    <source>
        <dbReference type="Pfam" id="PF01979"/>
    </source>
</evidence>
<dbReference type="Pfam" id="PF01979">
    <property type="entry name" value="Amidohydro_1"/>
    <property type="match status" value="1"/>
</dbReference>
<keyword evidence="2" id="KW-0479">Metal-binding</keyword>
<evidence type="ECO:0000256" key="1">
    <source>
        <dbReference type="ARBA" id="ARBA00010716"/>
    </source>
</evidence>